<gene>
    <name evidence="2" type="ORF">FSP39_018288</name>
</gene>
<dbReference type="GO" id="GO:0006672">
    <property type="term" value="P:ceramide metabolic process"/>
    <property type="evidence" value="ECO:0007669"/>
    <property type="project" value="TreeGrafter"/>
</dbReference>
<dbReference type="PANTHER" id="PTHR12358:SF26">
    <property type="entry name" value="CERAMIDE KINASE-LIKE PROTEIN"/>
    <property type="match status" value="1"/>
</dbReference>
<accession>A0AA88XZR5</accession>
<dbReference type="InterPro" id="IPR001206">
    <property type="entry name" value="Diacylglycerol_kinase_cat_dom"/>
</dbReference>
<reference evidence="2" key="1">
    <citation type="submission" date="2019-08" db="EMBL/GenBank/DDBJ databases">
        <title>The improved chromosome-level genome for the pearl oyster Pinctada fucata martensii using PacBio sequencing and Hi-C.</title>
        <authorList>
            <person name="Zheng Z."/>
        </authorList>
    </citation>
    <scope>NUCLEOTIDE SEQUENCE</scope>
    <source>
        <strain evidence="2">ZZ-2019</strain>
        <tissue evidence="2">Adductor muscle</tissue>
    </source>
</reference>
<dbReference type="PROSITE" id="PS50146">
    <property type="entry name" value="DAGK"/>
    <property type="match status" value="1"/>
</dbReference>
<keyword evidence="3" id="KW-1185">Reference proteome</keyword>
<dbReference type="AlphaFoldDB" id="A0AA88XZR5"/>
<protein>
    <recommendedName>
        <fullName evidence="1">DAGKc domain-containing protein</fullName>
    </recommendedName>
</protein>
<dbReference type="SMART" id="SM00046">
    <property type="entry name" value="DAGKc"/>
    <property type="match status" value="1"/>
</dbReference>
<dbReference type="PANTHER" id="PTHR12358">
    <property type="entry name" value="SPHINGOSINE KINASE"/>
    <property type="match status" value="1"/>
</dbReference>
<dbReference type="Gene3D" id="3.40.50.10330">
    <property type="entry name" value="Probable inorganic polyphosphate/atp-NAD kinase, domain 1"/>
    <property type="match status" value="1"/>
</dbReference>
<dbReference type="InterPro" id="IPR016064">
    <property type="entry name" value="NAD/diacylglycerol_kinase_sf"/>
</dbReference>
<dbReference type="InterPro" id="IPR017438">
    <property type="entry name" value="ATP-NAD_kinase_N"/>
</dbReference>
<dbReference type="GO" id="GO:0001729">
    <property type="term" value="F:ceramide kinase activity"/>
    <property type="evidence" value="ECO:0007669"/>
    <property type="project" value="TreeGrafter"/>
</dbReference>
<organism evidence="2 3">
    <name type="scientific">Pinctada imbricata</name>
    <name type="common">Atlantic pearl-oyster</name>
    <name type="synonym">Pinctada martensii</name>
    <dbReference type="NCBI Taxonomy" id="66713"/>
    <lineage>
        <taxon>Eukaryota</taxon>
        <taxon>Metazoa</taxon>
        <taxon>Spiralia</taxon>
        <taxon>Lophotrochozoa</taxon>
        <taxon>Mollusca</taxon>
        <taxon>Bivalvia</taxon>
        <taxon>Autobranchia</taxon>
        <taxon>Pteriomorphia</taxon>
        <taxon>Pterioida</taxon>
        <taxon>Pterioidea</taxon>
        <taxon>Pteriidae</taxon>
        <taxon>Pinctada</taxon>
    </lineage>
</organism>
<sequence>MPELITTIGFFKERVNWTRCRHTPGDKLPLNVQNRTKHFLFKVAIEYTRSKGDAWEDDRRERYYFIPCILRDNILQSRVLTTDDQGYLEINFLDCSQGKRYHKKKVTISGDLDICTQIHHQIQEILSELKRPKRFLVFINPNSGHKKAGKVYGKYVAPLYDLCGVQTDVIVTSHAKHATEFLLSCDLKGVDGVIAVGGDGILNEVIMGVLKRTQIQRQVNYDDPNVAMEMSNLPVGIIPAGSGNVIAQYLYHTKCPFTAAAKILQGHTLQSNVASVHMDQKMSAVSSLILGFGLFGDMMKECEKHRNMGPSRYNVIPILSMMKRRTVDVNLSYQPMESNKKFRRQASCPGHCMQHDRLLKRAKSTSDILEDQEDKHWEKISDRVFAIDTHPIMMTPKDGKLGPSFGKDHLNVFMTGKCGLLSHVTQLAKVKEWDLHCYNTKFIREIQTQRFKIGISNTMKDKDFYINCDGEALLLTQPSFEVRLHRRVLTLFGQQL</sequence>
<evidence type="ECO:0000313" key="2">
    <source>
        <dbReference type="EMBL" id="KAK3091251.1"/>
    </source>
</evidence>
<dbReference type="EMBL" id="VSWD01000010">
    <property type="protein sequence ID" value="KAK3091251.1"/>
    <property type="molecule type" value="Genomic_DNA"/>
</dbReference>
<comment type="caution">
    <text evidence="2">The sequence shown here is derived from an EMBL/GenBank/DDBJ whole genome shotgun (WGS) entry which is preliminary data.</text>
</comment>
<name>A0AA88XZR5_PINIB</name>
<dbReference type="Gene3D" id="2.60.200.40">
    <property type="match status" value="1"/>
</dbReference>
<proteinExistence type="predicted"/>
<dbReference type="InterPro" id="IPR050187">
    <property type="entry name" value="Lipid_Phosphate_FormReg"/>
</dbReference>
<feature type="domain" description="DAGKc" evidence="1">
    <location>
        <begin position="130"/>
        <end position="280"/>
    </location>
</feature>
<dbReference type="Proteomes" id="UP001186944">
    <property type="component" value="Unassembled WGS sequence"/>
</dbReference>
<dbReference type="GO" id="GO:0016020">
    <property type="term" value="C:membrane"/>
    <property type="evidence" value="ECO:0007669"/>
    <property type="project" value="GOC"/>
</dbReference>
<dbReference type="SUPFAM" id="SSF111331">
    <property type="entry name" value="NAD kinase/diacylglycerol kinase-like"/>
    <property type="match status" value="1"/>
</dbReference>
<evidence type="ECO:0000313" key="3">
    <source>
        <dbReference type="Proteomes" id="UP001186944"/>
    </source>
</evidence>
<evidence type="ECO:0000259" key="1">
    <source>
        <dbReference type="PROSITE" id="PS50146"/>
    </source>
</evidence>
<dbReference type="Pfam" id="PF00781">
    <property type="entry name" value="DAGK_cat"/>
    <property type="match status" value="1"/>
</dbReference>